<dbReference type="EMBL" id="AHAT01005804">
    <property type="status" value="NOT_ANNOTATED_CDS"/>
    <property type="molecule type" value="Genomic_DNA"/>
</dbReference>
<evidence type="ECO:0000256" key="8">
    <source>
        <dbReference type="SAM" id="MobiDB-lite"/>
    </source>
</evidence>
<dbReference type="GO" id="GO:0071422">
    <property type="term" value="P:succinate transmembrane transport"/>
    <property type="evidence" value="ECO:0000318"/>
    <property type="project" value="GO_Central"/>
</dbReference>
<dbReference type="InterPro" id="IPR001898">
    <property type="entry name" value="SLC13A/DASS"/>
</dbReference>
<feature type="transmembrane region" description="Helical" evidence="9">
    <location>
        <begin position="278"/>
        <end position="300"/>
    </location>
</feature>
<evidence type="ECO:0000256" key="3">
    <source>
        <dbReference type="ARBA" id="ARBA00022448"/>
    </source>
</evidence>
<dbReference type="HOGENOM" id="CLU_005170_9_1_1"/>
<dbReference type="GO" id="GO:0015741">
    <property type="term" value="P:fumarate transport"/>
    <property type="evidence" value="ECO:0000318"/>
    <property type="project" value="GO_Central"/>
</dbReference>
<sequence length="594" mass="64704">NTVMSTFWSWIWAHRNYLIIFLTPLLLLPLPLVIPTKEASCGFVIILMALYWCTEALPLSVTALLPVVLFPMMGIMTSSNVCVQYLTDSNMLFIGGLLVAIGVEHRNLHKRIALRVLLVVGVKPAFLMMGFMGTTAFLSMWISNTATTAMMVPIAQAVLEQLSNSEAEADQLELQNGHANHSFEPDPKTGLPAEHKDGTEDGKGTCPAMTMEAGVDAASEMASRRAEKYANLYKGMSLSVCYAASIGGTATLTGTTPNLILKGQIDKIYPQNGDVINFASWFGFAFPNMVLMLSLSWVWLQFIYLGFNLKQTFGCGGKTAADKRAYQVIKDEYKKLGGMNFSEVAILILFVTLVLLWFTREPGFIPGWATYLFNKNDEQFVTDGTVAIFMSLLLFVIPSELPEFSLSGSTTDGGRIKAPKPLLIWEVVHEKMPWNIILLLGGGFALAKGSEDSGLSKWLGQSLSPMKEIPAPATAILLSFLVSTFTECSSNTATTTLFLPILASMATAIQLNPLYVMLPCTICASLAFMLPVATPPNAIVFSYGNLKVIDMAKAGAMLNVIGVLSINLALNTWGTAIFHLDTFPTWANMTDNAP</sequence>
<feature type="transmembrane region" description="Helical" evidence="9">
    <location>
        <begin position="340"/>
        <end position="359"/>
    </location>
</feature>
<dbReference type="Bgee" id="ENSLOCG00000005480">
    <property type="expression patterns" value="Expressed in intestine and 13 other cell types or tissues"/>
</dbReference>
<comment type="similarity">
    <text evidence="2">Belongs to the SLC13A/DASS transporter (TC 2.A.47) family. NADC subfamily.</text>
</comment>
<evidence type="ECO:0000313" key="11">
    <source>
        <dbReference type="Proteomes" id="UP000018468"/>
    </source>
</evidence>
<dbReference type="GeneTree" id="ENSGT01030000234550"/>
<feature type="transmembrane region" description="Helical" evidence="9">
    <location>
        <begin position="556"/>
        <end position="580"/>
    </location>
</feature>
<dbReference type="PROSITE" id="PS01271">
    <property type="entry name" value="NA_SULFATE"/>
    <property type="match status" value="1"/>
</dbReference>
<keyword evidence="7" id="KW-0406">Ion transport</keyword>
<dbReference type="PANTHER" id="PTHR10283:SF82">
    <property type="entry name" value="SOLUTE CARRIER FAMILY 13 MEMBER 2"/>
    <property type="match status" value="1"/>
</dbReference>
<evidence type="ECO:0000256" key="7">
    <source>
        <dbReference type="ARBA" id="ARBA00023201"/>
    </source>
</evidence>
<evidence type="ECO:0000313" key="10">
    <source>
        <dbReference type="Ensembl" id="ENSLOCP00000006609.1"/>
    </source>
</evidence>
<reference evidence="10" key="3">
    <citation type="submission" date="2025-09" db="UniProtKB">
        <authorList>
            <consortium name="Ensembl"/>
        </authorList>
    </citation>
    <scope>IDENTIFICATION</scope>
</reference>
<keyword evidence="4 9" id="KW-0812">Transmembrane</keyword>
<name>W5ME00_LEPOC</name>
<dbReference type="Ensembl" id="ENSLOCT00000006617.1">
    <property type="protein sequence ID" value="ENSLOCP00000006609.1"/>
    <property type="gene ID" value="ENSLOCG00000005480.1"/>
</dbReference>
<feature type="transmembrane region" description="Helical" evidence="9">
    <location>
        <begin position="41"/>
        <end position="65"/>
    </location>
</feature>
<proteinExistence type="inferred from homology"/>
<feature type="compositionally biased region" description="Basic and acidic residues" evidence="8">
    <location>
        <begin position="181"/>
        <end position="201"/>
    </location>
</feature>
<feature type="transmembrane region" description="Helical" evidence="9">
    <location>
        <begin position="85"/>
        <end position="104"/>
    </location>
</feature>
<accession>W5ME00</accession>
<feature type="transmembrane region" description="Helical" evidence="9">
    <location>
        <begin position="17"/>
        <end position="34"/>
    </location>
</feature>
<protein>
    <submittedName>
        <fullName evidence="10">Solute carrier family 13 member 2</fullName>
    </submittedName>
</protein>
<evidence type="ECO:0000256" key="9">
    <source>
        <dbReference type="SAM" id="Phobius"/>
    </source>
</evidence>
<dbReference type="Pfam" id="PF00939">
    <property type="entry name" value="Na_sulph_symp"/>
    <property type="match status" value="1"/>
</dbReference>
<evidence type="ECO:0000256" key="2">
    <source>
        <dbReference type="ARBA" id="ARBA00006772"/>
    </source>
</evidence>
<dbReference type="GO" id="GO:0071285">
    <property type="term" value="P:cellular response to lithium ion"/>
    <property type="evidence" value="ECO:0000318"/>
    <property type="project" value="GO_Central"/>
</dbReference>
<evidence type="ECO:0000256" key="1">
    <source>
        <dbReference type="ARBA" id="ARBA00004141"/>
    </source>
</evidence>
<feature type="transmembrane region" description="Helical" evidence="9">
    <location>
        <begin position="116"/>
        <end position="142"/>
    </location>
</feature>
<dbReference type="GO" id="GO:0017153">
    <property type="term" value="F:sodium:dicarboxylate symporter activity"/>
    <property type="evidence" value="ECO:0000318"/>
    <property type="project" value="GO_Central"/>
</dbReference>
<evidence type="ECO:0000256" key="6">
    <source>
        <dbReference type="ARBA" id="ARBA00023136"/>
    </source>
</evidence>
<dbReference type="Proteomes" id="UP000018468">
    <property type="component" value="Linkage group LG22"/>
</dbReference>
<dbReference type="InParanoid" id="W5ME00"/>
<keyword evidence="11" id="KW-1185">Reference proteome</keyword>
<dbReference type="EMBL" id="AHAT01005805">
    <property type="status" value="NOT_ANNOTATED_CDS"/>
    <property type="molecule type" value="Genomic_DNA"/>
</dbReference>
<reference evidence="11" key="1">
    <citation type="submission" date="2011-12" db="EMBL/GenBank/DDBJ databases">
        <title>The Draft Genome of Lepisosteus oculatus.</title>
        <authorList>
            <consortium name="The Broad Institute Genome Assembly &amp; Analysis Group"/>
            <consortium name="Computational R&amp;D Group"/>
            <consortium name="and Sequencing Platform"/>
            <person name="Di Palma F."/>
            <person name="Alfoldi J."/>
            <person name="Johnson J."/>
            <person name="Berlin A."/>
            <person name="Gnerre S."/>
            <person name="Jaffe D."/>
            <person name="MacCallum I."/>
            <person name="Young S."/>
            <person name="Walker B.J."/>
            <person name="Lander E.S."/>
            <person name="Lindblad-Toh K."/>
        </authorList>
    </citation>
    <scope>NUCLEOTIDE SEQUENCE [LARGE SCALE GENOMIC DNA]</scope>
</reference>
<dbReference type="AlphaFoldDB" id="W5ME00"/>
<keyword evidence="3" id="KW-0813">Transport</keyword>
<keyword evidence="7" id="KW-0739">Sodium transport</keyword>
<dbReference type="STRING" id="7918.ENSLOCP00000006609"/>
<dbReference type="GO" id="GO:0015138">
    <property type="term" value="F:fumarate transmembrane transporter activity"/>
    <property type="evidence" value="ECO:0000318"/>
    <property type="project" value="GO_Central"/>
</dbReference>
<dbReference type="GO" id="GO:0005886">
    <property type="term" value="C:plasma membrane"/>
    <property type="evidence" value="ECO:0000318"/>
    <property type="project" value="GO_Central"/>
</dbReference>
<keyword evidence="7" id="KW-0915">Sodium</keyword>
<organism evidence="10 11">
    <name type="scientific">Lepisosteus oculatus</name>
    <name type="common">Spotted gar</name>
    <dbReference type="NCBI Taxonomy" id="7918"/>
    <lineage>
        <taxon>Eukaryota</taxon>
        <taxon>Metazoa</taxon>
        <taxon>Chordata</taxon>
        <taxon>Craniata</taxon>
        <taxon>Vertebrata</taxon>
        <taxon>Euteleostomi</taxon>
        <taxon>Actinopterygii</taxon>
        <taxon>Neopterygii</taxon>
        <taxon>Holostei</taxon>
        <taxon>Semionotiformes</taxon>
        <taxon>Lepisosteidae</taxon>
        <taxon>Lepisosteus</taxon>
    </lineage>
</organism>
<dbReference type="InterPro" id="IPR031312">
    <property type="entry name" value="Na/sul_symport_CS"/>
</dbReference>
<dbReference type="CDD" id="cd01115">
    <property type="entry name" value="SLC13_permease"/>
    <property type="match status" value="1"/>
</dbReference>
<keyword evidence="5 9" id="KW-1133">Transmembrane helix</keyword>
<dbReference type="eggNOG" id="KOG1281">
    <property type="taxonomic scope" value="Eukaryota"/>
</dbReference>
<evidence type="ECO:0000256" key="4">
    <source>
        <dbReference type="ARBA" id="ARBA00022692"/>
    </source>
</evidence>
<comment type="subcellular location">
    <subcellularLocation>
        <location evidence="1">Membrane</location>
        <topology evidence="1">Multi-pass membrane protein</topology>
    </subcellularLocation>
</comment>
<dbReference type="GO" id="GO:0015742">
    <property type="term" value="P:alpha-ketoglutarate transport"/>
    <property type="evidence" value="ECO:0000318"/>
    <property type="project" value="GO_Central"/>
</dbReference>
<reference evidence="10" key="2">
    <citation type="submission" date="2025-08" db="UniProtKB">
        <authorList>
            <consortium name="Ensembl"/>
        </authorList>
    </citation>
    <scope>IDENTIFICATION</scope>
</reference>
<dbReference type="PANTHER" id="PTHR10283">
    <property type="entry name" value="SOLUTE CARRIER FAMILY 13 MEMBER"/>
    <property type="match status" value="1"/>
</dbReference>
<evidence type="ECO:0000256" key="5">
    <source>
        <dbReference type="ARBA" id="ARBA00022989"/>
    </source>
</evidence>
<feature type="region of interest" description="Disordered" evidence="8">
    <location>
        <begin position="178"/>
        <end position="201"/>
    </location>
</feature>
<keyword evidence="6 9" id="KW-0472">Membrane</keyword>
<dbReference type="GO" id="GO:0015139">
    <property type="term" value="F:alpha-ketoglutarate transmembrane transporter activity"/>
    <property type="evidence" value="ECO:0000318"/>
    <property type="project" value="GO_Central"/>
</dbReference>
<dbReference type="GO" id="GO:0015141">
    <property type="term" value="F:succinate transmembrane transporter activity"/>
    <property type="evidence" value="ECO:0000318"/>
    <property type="project" value="GO_Central"/>
</dbReference>
<dbReference type="OMA" id="MTSHEIG"/>